<evidence type="ECO:0000313" key="2">
    <source>
        <dbReference type="EMBL" id="EGT53882.1"/>
    </source>
</evidence>
<protein>
    <submittedName>
        <fullName evidence="2">Uncharacterized protein</fullName>
    </submittedName>
</protein>
<dbReference type="Proteomes" id="UP000008068">
    <property type="component" value="Unassembled WGS sequence"/>
</dbReference>
<feature type="region of interest" description="Disordered" evidence="1">
    <location>
        <begin position="50"/>
        <end position="73"/>
    </location>
</feature>
<feature type="region of interest" description="Disordered" evidence="1">
    <location>
        <begin position="1"/>
        <end position="29"/>
    </location>
</feature>
<reference evidence="3" key="1">
    <citation type="submission" date="2011-07" db="EMBL/GenBank/DDBJ databases">
        <authorList>
            <consortium name="Caenorhabditis brenneri Sequencing and Analysis Consortium"/>
            <person name="Wilson R.K."/>
        </authorList>
    </citation>
    <scope>NUCLEOTIDE SEQUENCE [LARGE SCALE GENOMIC DNA]</scope>
    <source>
        <strain evidence="3">PB2801</strain>
    </source>
</reference>
<feature type="compositionally biased region" description="Polar residues" evidence="1">
    <location>
        <begin position="166"/>
        <end position="182"/>
    </location>
</feature>
<accession>G0N6M8</accession>
<name>G0N6M8_CAEBE</name>
<organism evidence="3">
    <name type="scientific">Caenorhabditis brenneri</name>
    <name type="common">Nematode worm</name>
    <dbReference type="NCBI Taxonomy" id="135651"/>
    <lineage>
        <taxon>Eukaryota</taxon>
        <taxon>Metazoa</taxon>
        <taxon>Ecdysozoa</taxon>
        <taxon>Nematoda</taxon>
        <taxon>Chromadorea</taxon>
        <taxon>Rhabditida</taxon>
        <taxon>Rhabditina</taxon>
        <taxon>Rhabditomorpha</taxon>
        <taxon>Rhabditoidea</taxon>
        <taxon>Rhabditidae</taxon>
        <taxon>Peloderinae</taxon>
        <taxon>Caenorhabditis</taxon>
    </lineage>
</organism>
<feature type="region of interest" description="Disordered" evidence="1">
    <location>
        <begin position="166"/>
        <end position="185"/>
    </location>
</feature>
<dbReference type="HOGENOM" id="CLU_886313_0_0_1"/>
<gene>
    <name evidence="2" type="ORF">CAEBREN_08799</name>
</gene>
<dbReference type="EMBL" id="GL379844">
    <property type="protein sequence ID" value="EGT53882.1"/>
    <property type="molecule type" value="Genomic_DNA"/>
</dbReference>
<evidence type="ECO:0000313" key="3">
    <source>
        <dbReference type="Proteomes" id="UP000008068"/>
    </source>
</evidence>
<dbReference type="eggNOG" id="ENOG502T3IW">
    <property type="taxonomic scope" value="Eukaryota"/>
</dbReference>
<evidence type="ECO:0000256" key="1">
    <source>
        <dbReference type="SAM" id="MobiDB-lite"/>
    </source>
</evidence>
<dbReference type="InParanoid" id="G0N6M8"/>
<proteinExistence type="predicted"/>
<dbReference type="AlphaFoldDB" id="G0N6M8"/>
<keyword evidence="3" id="KW-1185">Reference proteome</keyword>
<sequence length="314" mass="35530">MAAADRRLLSSSPLIRTSSERIDISHKPRPPISAKALWTMAKYNGMTRGNELKSKLGIPNDHDEKETRGKGDFVNDVVVQSSNPRGILRRHGSISSGRRARFSSVPDISIIQRKEQEAPDFFKKSPKMDLNVRDTRGKKMTEESFKEALQIMSNQRRQSFHFKNSEGGQVQMATKPRGTSTLPRVGGNRIERELQKATSSNSEDQFNNAMIETPRGHGDFERLSSGSDTGGGELPRGCSKGDFQVFTDPKLMEASEKMIIERGEKHKILALQKEVMKAKQNEAHWKEKYEKLVRNMKHFQSMMKIWVPDDSGVD</sequence>